<feature type="transmembrane region" description="Helical" evidence="1">
    <location>
        <begin position="81"/>
        <end position="104"/>
    </location>
</feature>
<feature type="transmembrane region" description="Helical" evidence="1">
    <location>
        <begin position="33"/>
        <end position="60"/>
    </location>
</feature>
<evidence type="ECO:0000313" key="3">
    <source>
        <dbReference type="Proteomes" id="UP001207337"/>
    </source>
</evidence>
<reference evidence="2 3" key="1">
    <citation type="submission" date="2021-11" db="EMBL/GenBank/DDBJ databases">
        <title>Aliifidinibius sp. nov., a new bacterium isolated from saline soil.</title>
        <authorList>
            <person name="Galisteo C."/>
            <person name="De La Haba R."/>
            <person name="Sanchez-Porro C."/>
            <person name="Ventosa A."/>
        </authorList>
    </citation>
    <scope>NUCLEOTIDE SEQUENCE [LARGE SCALE GENOMIC DNA]</scope>
    <source>
        <strain evidence="2 3">KACC 190600</strain>
    </source>
</reference>
<keyword evidence="3" id="KW-1185">Reference proteome</keyword>
<dbReference type="Proteomes" id="UP001207337">
    <property type="component" value="Unassembled WGS sequence"/>
</dbReference>
<feature type="transmembrane region" description="Helical" evidence="1">
    <location>
        <begin position="188"/>
        <end position="206"/>
    </location>
</feature>
<evidence type="ECO:0008006" key="4">
    <source>
        <dbReference type="Google" id="ProtNLM"/>
    </source>
</evidence>
<keyword evidence="1" id="KW-0472">Membrane</keyword>
<evidence type="ECO:0000313" key="2">
    <source>
        <dbReference type="EMBL" id="MCW9712168.1"/>
    </source>
</evidence>
<feature type="transmembrane region" description="Helical" evidence="1">
    <location>
        <begin position="124"/>
        <end position="145"/>
    </location>
</feature>
<organism evidence="2 3">
    <name type="scientific">Fodinibius salicampi</name>
    <dbReference type="NCBI Taxonomy" id="1920655"/>
    <lineage>
        <taxon>Bacteria</taxon>
        <taxon>Pseudomonadati</taxon>
        <taxon>Balneolota</taxon>
        <taxon>Balneolia</taxon>
        <taxon>Balneolales</taxon>
        <taxon>Balneolaceae</taxon>
        <taxon>Fodinibius</taxon>
    </lineage>
</organism>
<protein>
    <recommendedName>
        <fullName evidence="4">DUF3307 domain-containing protein</fullName>
    </recommendedName>
</protein>
<keyword evidence="1" id="KW-1133">Transmembrane helix</keyword>
<dbReference type="EMBL" id="JAJNDC010000001">
    <property type="protein sequence ID" value="MCW9712168.1"/>
    <property type="molecule type" value="Genomic_DNA"/>
</dbReference>
<keyword evidence="1" id="KW-0812">Transmembrane</keyword>
<gene>
    <name evidence="2" type="ORF">LQ318_04540</name>
</gene>
<evidence type="ECO:0000256" key="1">
    <source>
        <dbReference type="SAM" id="Phobius"/>
    </source>
</evidence>
<comment type="caution">
    <text evidence="2">The sequence shown here is derived from an EMBL/GenBank/DDBJ whole genome shotgun (WGS) entry which is preliminary data.</text>
</comment>
<sequence length="249" mass="28206">MNYAIYLTILNLTLLARLRLIFRDKGVTDKDLIIIGALPLLVLPFVQFSWAWGLLAIHLVSYPFVMRAAERNKEKLNRNRALTFLYHLLITGIICSSLLNISGGLLVEKGISFFGWMFLPGQNIYLDIDMVNTIQIILAGILLVINEMNIVLRYILNVMGLQSIGEQEDKVSDEEYSMGRLIGLLERIFIFIFVLLNQYSAIGFILAAKGVTRFNNFKDDRSFAEYVLIGTLLSTLLALIVGWGVRILI</sequence>
<accession>A0ABT3PWG4</accession>
<dbReference type="RefSeq" id="WP_265787915.1">
    <property type="nucleotide sequence ID" value="NZ_BAABRS010000001.1"/>
</dbReference>
<name>A0ABT3PWG4_9BACT</name>
<feature type="transmembrane region" description="Helical" evidence="1">
    <location>
        <begin position="226"/>
        <end position="248"/>
    </location>
</feature>
<proteinExistence type="predicted"/>